<dbReference type="OrthoDB" id="515401at2759"/>
<dbReference type="SUPFAM" id="SSF118290">
    <property type="entry name" value="WRKY DNA-binding domain"/>
    <property type="match status" value="1"/>
</dbReference>
<feature type="compositionally biased region" description="Basic and acidic residues" evidence="8">
    <location>
        <begin position="320"/>
        <end position="331"/>
    </location>
</feature>
<dbReference type="KEGG" id="olu:OSTLU_93136"/>
<name>A4S1F5_OSTLU</name>
<dbReference type="PROSITE" id="PS50811">
    <property type="entry name" value="WRKY"/>
    <property type="match status" value="1"/>
</dbReference>
<reference evidence="11 12" key="1">
    <citation type="journal article" date="2007" name="Proc. Natl. Acad. Sci. U.S.A.">
        <title>The tiny eukaryote Ostreococcus provides genomic insights into the paradox of plankton speciation.</title>
        <authorList>
            <person name="Palenik B."/>
            <person name="Grimwood J."/>
            <person name="Aerts A."/>
            <person name="Rouze P."/>
            <person name="Salamov A."/>
            <person name="Putnam N."/>
            <person name="Dupont C."/>
            <person name="Jorgensen R."/>
            <person name="Derelle E."/>
            <person name="Rombauts S."/>
            <person name="Zhou K."/>
            <person name="Otillar R."/>
            <person name="Merchant S.S."/>
            <person name="Podell S."/>
            <person name="Gaasterland T."/>
            <person name="Napoli C."/>
            <person name="Gendler K."/>
            <person name="Manuell A."/>
            <person name="Tai V."/>
            <person name="Vallon O."/>
            <person name="Piganeau G."/>
            <person name="Jancek S."/>
            <person name="Heijde M."/>
            <person name="Jabbari K."/>
            <person name="Bowler C."/>
            <person name="Lohr M."/>
            <person name="Robbens S."/>
            <person name="Werner G."/>
            <person name="Dubchak I."/>
            <person name="Pazour G.J."/>
            <person name="Ren Q."/>
            <person name="Paulsen I."/>
            <person name="Delwiche C."/>
            <person name="Schmutz J."/>
            <person name="Rokhsar D."/>
            <person name="Van de Peer Y."/>
            <person name="Moreau H."/>
            <person name="Grigoriev I.V."/>
        </authorList>
    </citation>
    <scope>NUCLEOTIDE SEQUENCE [LARGE SCALE GENOMIC DNA]</scope>
    <source>
        <strain evidence="11 12">CCE9901</strain>
    </source>
</reference>
<evidence type="ECO:0000256" key="3">
    <source>
        <dbReference type="ARBA" id="ARBA00023125"/>
    </source>
</evidence>
<dbReference type="GO" id="GO:0005634">
    <property type="term" value="C:nucleus"/>
    <property type="evidence" value="ECO:0007669"/>
    <property type="project" value="UniProtKB-SubCell"/>
</dbReference>
<keyword evidence="6" id="KW-0863">Zinc-finger</keyword>
<dbReference type="PROSITE" id="PS50114">
    <property type="entry name" value="GATA_ZN_FINGER_2"/>
    <property type="match status" value="1"/>
</dbReference>
<evidence type="ECO:0000256" key="5">
    <source>
        <dbReference type="ARBA" id="ARBA00023242"/>
    </source>
</evidence>
<dbReference type="InterPro" id="IPR000679">
    <property type="entry name" value="Znf_GATA"/>
</dbReference>
<evidence type="ECO:0000313" key="11">
    <source>
        <dbReference type="EMBL" id="ABO97433.1"/>
    </source>
</evidence>
<evidence type="ECO:0000313" key="12">
    <source>
        <dbReference type="Proteomes" id="UP000001568"/>
    </source>
</evidence>
<dbReference type="EMBL" id="CP000588">
    <property type="protein sequence ID" value="ABO97433.1"/>
    <property type="molecule type" value="Genomic_DNA"/>
</dbReference>
<feature type="coiled-coil region" evidence="7">
    <location>
        <begin position="282"/>
        <end position="314"/>
    </location>
</feature>
<organism evidence="11 12">
    <name type="scientific">Ostreococcus lucimarinus (strain CCE9901)</name>
    <dbReference type="NCBI Taxonomy" id="436017"/>
    <lineage>
        <taxon>Eukaryota</taxon>
        <taxon>Viridiplantae</taxon>
        <taxon>Chlorophyta</taxon>
        <taxon>Mamiellophyceae</taxon>
        <taxon>Mamiellales</taxon>
        <taxon>Bathycoccaceae</taxon>
        <taxon>Ostreococcus</taxon>
    </lineage>
</organism>
<dbReference type="SMART" id="SM00401">
    <property type="entry name" value="ZnF_GATA"/>
    <property type="match status" value="1"/>
</dbReference>
<evidence type="ECO:0000256" key="6">
    <source>
        <dbReference type="PROSITE-ProRule" id="PRU00094"/>
    </source>
</evidence>
<keyword evidence="2" id="KW-0805">Transcription regulation</keyword>
<dbReference type="SUPFAM" id="SSF57716">
    <property type="entry name" value="Glucocorticoid receptor-like (DNA-binding domain)"/>
    <property type="match status" value="1"/>
</dbReference>
<dbReference type="PANTHER" id="PTHR31282">
    <property type="entry name" value="WRKY TRANSCRIPTION FACTOR 21-RELATED"/>
    <property type="match status" value="1"/>
</dbReference>
<dbReference type="Gene3D" id="2.20.25.80">
    <property type="entry name" value="WRKY domain"/>
    <property type="match status" value="1"/>
</dbReference>
<dbReference type="Pfam" id="PF03106">
    <property type="entry name" value="WRKY"/>
    <property type="match status" value="1"/>
</dbReference>
<dbReference type="SMART" id="SM00774">
    <property type="entry name" value="WRKY"/>
    <property type="match status" value="1"/>
</dbReference>
<feature type="domain" description="GATA-type" evidence="9">
    <location>
        <begin position="96"/>
        <end position="147"/>
    </location>
</feature>
<evidence type="ECO:0000256" key="1">
    <source>
        <dbReference type="ARBA" id="ARBA00004123"/>
    </source>
</evidence>
<keyword evidence="3" id="KW-0238">DNA-binding</keyword>
<dbReference type="AlphaFoldDB" id="A4S1F5"/>
<keyword evidence="6" id="KW-0479">Metal-binding</keyword>
<sequence length="348" mass="39085">MATTTAWATAEDTARKDLDDAAKRCDDDAHRWRKYGHKKIGKRDKTSNDLSERSYYRCSFEGCPARKRVGWCPETGHTRVWYEFEHTCGQVMRGPCSQCGTKESPQWRRGTCAKPVLCNACGVRYRKTQAVRDETDEMNAQGPVKKRPMVTDPANNDVGEKRANVVTSNGQVARIKRGRSKKSVPKELLSAAKRVVELSRAPEGNSLFQHVLIPRAPRTSATVATKPLIPAPKPLTVPEGVRNIRLFARVQTENGNKTVLKPVRVMVSSQVEVEKLRTQLTIRDASLKAERARAQALEAKVNFLRAQLECKALRARLRETAVSKAPEERPRSSPSMNEQAREKLEVDL</sequence>
<proteinExistence type="predicted"/>
<keyword evidence="12" id="KW-1185">Reference proteome</keyword>
<dbReference type="GeneID" id="5003243"/>
<dbReference type="InterPro" id="IPR044810">
    <property type="entry name" value="WRKY_plant"/>
</dbReference>
<dbReference type="STRING" id="436017.A4S1F5"/>
<dbReference type="Proteomes" id="UP000001568">
    <property type="component" value="Chromosome 8"/>
</dbReference>
<keyword evidence="6" id="KW-0862">Zinc</keyword>
<evidence type="ECO:0000256" key="2">
    <source>
        <dbReference type="ARBA" id="ARBA00023015"/>
    </source>
</evidence>
<dbReference type="Gene3D" id="3.30.50.10">
    <property type="entry name" value="Erythroid Transcription Factor GATA-1, subunit A"/>
    <property type="match status" value="1"/>
</dbReference>
<dbReference type="Pfam" id="PF00320">
    <property type="entry name" value="GATA"/>
    <property type="match status" value="1"/>
</dbReference>
<dbReference type="OMA" id="RAQLECK"/>
<dbReference type="Gramene" id="ABO97433">
    <property type="protein sequence ID" value="ABO97433"/>
    <property type="gene ID" value="OSTLU_93136"/>
</dbReference>
<accession>A4S1F5</accession>
<protein>
    <recommendedName>
        <fullName evidence="13">GATA-type domain-containing protein</fullName>
    </recommendedName>
</protein>
<dbReference type="InterPro" id="IPR003657">
    <property type="entry name" value="WRKY_dom"/>
</dbReference>
<dbReference type="GO" id="GO:0043565">
    <property type="term" value="F:sequence-specific DNA binding"/>
    <property type="evidence" value="ECO:0007669"/>
    <property type="project" value="InterPro"/>
</dbReference>
<evidence type="ECO:0000256" key="8">
    <source>
        <dbReference type="SAM" id="MobiDB-lite"/>
    </source>
</evidence>
<keyword evidence="5" id="KW-0539">Nucleus</keyword>
<evidence type="ECO:0008006" key="13">
    <source>
        <dbReference type="Google" id="ProtNLM"/>
    </source>
</evidence>
<evidence type="ECO:0000259" key="10">
    <source>
        <dbReference type="PROSITE" id="PS50811"/>
    </source>
</evidence>
<gene>
    <name evidence="11" type="ORF">OSTLU_93136</name>
</gene>
<feature type="compositionally biased region" description="Basic and acidic residues" evidence="8">
    <location>
        <begin position="339"/>
        <end position="348"/>
    </location>
</feature>
<dbReference type="GO" id="GO:0003700">
    <property type="term" value="F:DNA-binding transcription factor activity"/>
    <property type="evidence" value="ECO:0007669"/>
    <property type="project" value="InterPro"/>
</dbReference>
<dbReference type="CDD" id="cd00202">
    <property type="entry name" value="ZnF_GATA"/>
    <property type="match status" value="1"/>
</dbReference>
<dbReference type="GO" id="GO:0008270">
    <property type="term" value="F:zinc ion binding"/>
    <property type="evidence" value="ECO:0007669"/>
    <property type="project" value="UniProtKB-KW"/>
</dbReference>
<dbReference type="InterPro" id="IPR013088">
    <property type="entry name" value="Znf_NHR/GATA"/>
</dbReference>
<dbReference type="RefSeq" id="XP_001419140.1">
    <property type="nucleotide sequence ID" value="XM_001419103.1"/>
</dbReference>
<evidence type="ECO:0000256" key="4">
    <source>
        <dbReference type="ARBA" id="ARBA00023163"/>
    </source>
</evidence>
<feature type="domain" description="WRKY" evidence="10">
    <location>
        <begin position="21"/>
        <end position="69"/>
    </location>
</feature>
<keyword evidence="4" id="KW-0804">Transcription</keyword>
<feature type="region of interest" description="Disordered" evidence="8">
    <location>
        <begin position="137"/>
        <end position="157"/>
    </location>
</feature>
<feature type="region of interest" description="Disordered" evidence="8">
    <location>
        <begin position="320"/>
        <end position="348"/>
    </location>
</feature>
<comment type="subcellular location">
    <subcellularLocation>
        <location evidence="1">Nucleus</location>
    </subcellularLocation>
</comment>
<dbReference type="HOGENOM" id="CLU_797848_0_0_1"/>
<evidence type="ECO:0000259" key="9">
    <source>
        <dbReference type="PROSITE" id="PS50114"/>
    </source>
</evidence>
<dbReference type="InterPro" id="IPR036576">
    <property type="entry name" value="WRKY_dom_sf"/>
</dbReference>
<keyword evidence="7" id="KW-0175">Coiled coil</keyword>
<evidence type="ECO:0000256" key="7">
    <source>
        <dbReference type="SAM" id="Coils"/>
    </source>
</evidence>